<reference evidence="2 3" key="1">
    <citation type="submission" date="2017-11" db="EMBL/GenBank/DDBJ databases">
        <title>Complete genome sequence of Sphingomonas sp. Strain Cra20, a psychrotolerant potential plant growth promoting rhizobacteria.</title>
        <authorList>
            <person name="Luo Y."/>
        </authorList>
    </citation>
    <scope>NUCLEOTIDE SEQUENCE [LARGE SCALE GENOMIC DNA]</scope>
    <source>
        <strain evidence="2 3">Cra20</strain>
    </source>
</reference>
<dbReference type="EMBL" id="CP024923">
    <property type="protein sequence ID" value="ATY33372.1"/>
    <property type="molecule type" value="Genomic_DNA"/>
</dbReference>
<dbReference type="KEGG" id="sphc:CVN68_16525"/>
<dbReference type="Proteomes" id="UP000229081">
    <property type="component" value="Chromosome"/>
</dbReference>
<dbReference type="AlphaFoldDB" id="A0A2K8MHK7"/>
<name>A0A2K8MHK7_9SPHN</name>
<evidence type="ECO:0000313" key="3">
    <source>
        <dbReference type="Proteomes" id="UP000229081"/>
    </source>
</evidence>
<evidence type="ECO:0000256" key="1">
    <source>
        <dbReference type="SAM" id="SignalP"/>
    </source>
</evidence>
<evidence type="ECO:0000313" key="2">
    <source>
        <dbReference type="EMBL" id="ATY33372.1"/>
    </source>
</evidence>
<dbReference type="RefSeq" id="WP_100283176.1">
    <property type="nucleotide sequence ID" value="NZ_CP024923.1"/>
</dbReference>
<sequence>MTRGKPGARRHGGFGWLALAWLALAAPTPSAAQARPADPARFAGHYYLSGVMETGSELLLRADGSFEWYLSYGALDQAAQGTWRVEGDAIVLATAPVRTDKPLFSYLATEPWGAEAEQERHRRILAEAEAIVRARCPFLPEPDVEAMLPPMIGTVGPTPAPAPVLRERAAAALRAAVSSRTQVESLARRWISDNASPDSGDAGVDRVLAAQSAWLNARYAAFEAAREAGLPKPLLTDPVLPGQCTLPGDEEPTPQPSARQLGVRVTDLASQQPMRNVQVLLRYADGSDERLTTGSGGFAFVAGTAAKQATSATLHIDGAPTSDKAIAFGPLGSGIVRFAVDLQQLATPAFTTFRLRVAGAALIPESFPKGRYERQP</sequence>
<feature type="signal peptide" evidence="1">
    <location>
        <begin position="1"/>
        <end position="25"/>
    </location>
</feature>
<keyword evidence="3" id="KW-1185">Reference proteome</keyword>
<organism evidence="2 3">
    <name type="scientific">Sphingomonas psychrotolerans</name>
    <dbReference type="NCBI Taxonomy" id="1327635"/>
    <lineage>
        <taxon>Bacteria</taxon>
        <taxon>Pseudomonadati</taxon>
        <taxon>Pseudomonadota</taxon>
        <taxon>Alphaproteobacteria</taxon>
        <taxon>Sphingomonadales</taxon>
        <taxon>Sphingomonadaceae</taxon>
        <taxon>Sphingomonas</taxon>
    </lineage>
</organism>
<gene>
    <name evidence="2" type="ORF">CVN68_16525</name>
</gene>
<proteinExistence type="predicted"/>
<dbReference type="OrthoDB" id="6691870at2"/>
<keyword evidence="1" id="KW-0732">Signal</keyword>
<accession>A0A2K8MHK7</accession>
<feature type="chain" id="PRO_5014603446" evidence="1">
    <location>
        <begin position="26"/>
        <end position="376"/>
    </location>
</feature>
<protein>
    <submittedName>
        <fullName evidence="2">Uncharacterized protein</fullName>
    </submittedName>
</protein>